<dbReference type="Proteomes" id="UP000005239">
    <property type="component" value="Unassembled WGS sequence"/>
</dbReference>
<protein>
    <submittedName>
        <fullName evidence="1">Uncharacterized protein</fullName>
    </submittedName>
</protein>
<reference evidence="2" key="1">
    <citation type="journal article" date="2008" name="Nat. Genet.">
        <title>The Pristionchus pacificus genome provides a unique perspective on nematode lifestyle and parasitism.</title>
        <authorList>
            <person name="Dieterich C."/>
            <person name="Clifton S.W."/>
            <person name="Schuster L.N."/>
            <person name="Chinwalla A."/>
            <person name="Delehaunty K."/>
            <person name="Dinkelacker I."/>
            <person name="Fulton L."/>
            <person name="Fulton R."/>
            <person name="Godfrey J."/>
            <person name="Minx P."/>
            <person name="Mitreva M."/>
            <person name="Roeseler W."/>
            <person name="Tian H."/>
            <person name="Witte H."/>
            <person name="Yang S.P."/>
            <person name="Wilson R.K."/>
            <person name="Sommer R.J."/>
        </authorList>
    </citation>
    <scope>NUCLEOTIDE SEQUENCE [LARGE SCALE GENOMIC DNA]</scope>
    <source>
        <strain evidence="2">PS312</strain>
    </source>
</reference>
<proteinExistence type="predicted"/>
<name>A0A2A6BQ03_PRIPA</name>
<accession>A0A8R1U2M3</accession>
<keyword evidence="2" id="KW-1185">Reference proteome</keyword>
<evidence type="ECO:0000313" key="1">
    <source>
        <dbReference type="EnsemblMetazoa" id="PPA00597.1"/>
    </source>
</evidence>
<evidence type="ECO:0000313" key="2">
    <source>
        <dbReference type="Proteomes" id="UP000005239"/>
    </source>
</evidence>
<accession>A0A2A6BQ03</accession>
<dbReference type="EnsemblMetazoa" id="PPA00597.1">
    <property type="protein sequence ID" value="PPA00597.1"/>
    <property type="gene ID" value="WBGene00090151"/>
</dbReference>
<gene>
    <name evidence="1" type="primary">WBGene00090151</name>
</gene>
<dbReference type="AlphaFoldDB" id="A0A2A6BQ03"/>
<sequence length="340" mass="37531">MAFSMAIPFQDPADGWHYRSTVSAAELLATTPHVLFFTDRNIAVKKIRKLLPINALCLPPMPLHLKGMLWAYTLAVGKKQGGYTFSLISVGPHLSNAGALGRHESSTQAIPEIVRAHLTFFYGKKNEKKMEVECVRKAKGARFDASEQLTLQQLQEFAGKGWKRDNGDVRVRITLAAPRSYFDLSTIIDLNPATVSGEQRRLIEAIVRGEKPPGTDWEITALERAICLEALAMKPVLASFLPLLRLLSLIWTHDGSMPVARRVAVGKMVDVFPKPANPKDAASLKENEHLGSIMMSVKKHRALVSSVRKIGVHLPSDNPADKIAVDVVTPNLEKRPISSH</sequence>
<organism evidence="1 2">
    <name type="scientific">Pristionchus pacificus</name>
    <name type="common">Parasitic nematode worm</name>
    <dbReference type="NCBI Taxonomy" id="54126"/>
    <lineage>
        <taxon>Eukaryota</taxon>
        <taxon>Metazoa</taxon>
        <taxon>Ecdysozoa</taxon>
        <taxon>Nematoda</taxon>
        <taxon>Chromadorea</taxon>
        <taxon>Rhabditida</taxon>
        <taxon>Rhabditina</taxon>
        <taxon>Diplogasteromorpha</taxon>
        <taxon>Diplogasteroidea</taxon>
        <taxon>Neodiplogasteridae</taxon>
        <taxon>Pristionchus</taxon>
    </lineage>
</organism>
<reference evidence="1" key="2">
    <citation type="submission" date="2022-06" db="UniProtKB">
        <authorList>
            <consortium name="EnsemblMetazoa"/>
        </authorList>
    </citation>
    <scope>IDENTIFICATION</scope>
    <source>
        <strain evidence="1">PS312</strain>
    </source>
</reference>